<comment type="caution">
    <text evidence="4">The sequence shown here is derived from an EMBL/GenBank/DDBJ whole genome shotgun (WGS) entry which is preliminary data.</text>
</comment>
<name>A0A645I6B7_9ZZZZ</name>
<dbReference type="EC" id="6.3.2.10" evidence="4"/>
<dbReference type="AlphaFoldDB" id="A0A645I6B7"/>
<gene>
    <name evidence="4" type="primary">murF_47</name>
    <name evidence="4" type="ORF">SDC9_190562</name>
</gene>
<dbReference type="PANTHER" id="PTHR43024">
    <property type="entry name" value="UDP-N-ACETYLMURAMOYL-TRIPEPTIDE--D-ALANYL-D-ALANINE LIGASE"/>
    <property type="match status" value="1"/>
</dbReference>
<keyword evidence="3" id="KW-0067">ATP-binding</keyword>
<proteinExistence type="predicted"/>
<dbReference type="Gene3D" id="3.90.190.20">
    <property type="entry name" value="Mur ligase, C-terminal domain"/>
    <property type="match status" value="1"/>
</dbReference>
<dbReference type="EMBL" id="VSSQ01101118">
    <property type="protein sequence ID" value="MPN43003.1"/>
    <property type="molecule type" value="Genomic_DNA"/>
</dbReference>
<dbReference type="PANTHER" id="PTHR43024:SF1">
    <property type="entry name" value="UDP-N-ACETYLMURAMOYL-TRIPEPTIDE--D-ALANYL-D-ALANINE LIGASE"/>
    <property type="match status" value="1"/>
</dbReference>
<dbReference type="GO" id="GO:0047480">
    <property type="term" value="F:UDP-N-acetylmuramoyl-tripeptide-D-alanyl-D-alanine ligase activity"/>
    <property type="evidence" value="ECO:0007669"/>
    <property type="project" value="UniProtKB-EC"/>
</dbReference>
<organism evidence="4">
    <name type="scientific">bioreactor metagenome</name>
    <dbReference type="NCBI Taxonomy" id="1076179"/>
    <lineage>
        <taxon>unclassified sequences</taxon>
        <taxon>metagenomes</taxon>
        <taxon>ecological metagenomes</taxon>
    </lineage>
</organism>
<protein>
    <submittedName>
        <fullName evidence="4">UDP-N-acetylmuramoyl-tripeptide--D-alanyl-D-alanine ligase</fullName>
        <ecNumber evidence="4">6.3.2.10</ecNumber>
    </submittedName>
</protein>
<evidence type="ECO:0000313" key="4">
    <source>
        <dbReference type="EMBL" id="MPN43003.1"/>
    </source>
</evidence>
<keyword evidence="1 4" id="KW-0436">Ligase</keyword>
<reference evidence="4" key="1">
    <citation type="submission" date="2019-08" db="EMBL/GenBank/DDBJ databases">
        <authorList>
            <person name="Kucharzyk K."/>
            <person name="Murdoch R.W."/>
            <person name="Higgins S."/>
            <person name="Loffler F."/>
        </authorList>
    </citation>
    <scope>NUCLEOTIDE SEQUENCE</scope>
</reference>
<dbReference type="InterPro" id="IPR051046">
    <property type="entry name" value="MurCDEF_CellWall_CoF430Synth"/>
</dbReference>
<sequence length="91" mass="10143">MGDMKELGDYSAMAHVEVGAYARSRVDVLIAVGDFAKEYGEGFGSQDFHGYPTYEDAVIALPNLLDEGDLVYLKASRSMKFERFLSVLERI</sequence>
<dbReference type="SUPFAM" id="SSF53244">
    <property type="entry name" value="MurD-like peptide ligases, peptide-binding domain"/>
    <property type="match status" value="1"/>
</dbReference>
<dbReference type="GO" id="GO:0005524">
    <property type="term" value="F:ATP binding"/>
    <property type="evidence" value="ECO:0007669"/>
    <property type="project" value="UniProtKB-KW"/>
</dbReference>
<keyword evidence="2" id="KW-0547">Nucleotide-binding</keyword>
<evidence type="ECO:0000256" key="1">
    <source>
        <dbReference type="ARBA" id="ARBA00022598"/>
    </source>
</evidence>
<accession>A0A645I6B7</accession>
<evidence type="ECO:0000256" key="2">
    <source>
        <dbReference type="ARBA" id="ARBA00022741"/>
    </source>
</evidence>
<dbReference type="InterPro" id="IPR036615">
    <property type="entry name" value="Mur_ligase_C_dom_sf"/>
</dbReference>
<evidence type="ECO:0000256" key="3">
    <source>
        <dbReference type="ARBA" id="ARBA00022840"/>
    </source>
</evidence>